<evidence type="ECO:0000313" key="3">
    <source>
        <dbReference type="Proteomes" id="UP001292094"/>
    </source>
</evidence>
<dbReference type="Proteomes" id="UP001292094">
    <property type="component" value="Unassembled WGS sequence"/>
</dbReference>
<protein>
    <submittedName>
        <fullName evidence="2">Uncharacterized protein</fullName>
    </submittedName>
</protein>
<evidence type="ECO:0000256" key="1">
    <source>
        <dbReference type="SAM" id="MobiDB-lite"/>
    </source>
</evidence>
<proteinExistence type="predicted"/>
<gene>
    <name evidence="2" type="ORF">Pmani_021762</name>
</gene>
<name>A0AAE1PD57_9EUCA</name>
<sequence>MDDNCHQHIPRCQTMPGQHHPPEPPRLPHTTRPLFNLHRYIQQTLLELSYNKHLETLQWKYNAFDN</sequence>
<accession>A0AAE1PD57</accession>
<keyword evidence="3" id="KW-1185">Reference proteome</keyword>
<evidence type="ECO:0000313" key="2">
    <source>
        <dbReference type="EMBL" id="KAK4306405.1"/>
    </source>
</evidence>
<dbReference type="AlphaFoldDB" id="A0AAE1PD57"/>
<reference evidence="2" key="1">
    <citation type="submission" date="2023-11" db="EMBL/GenBank/DDBJ databases">
        <title>Genome assemblies of two species of porcelain crab, Petrolisthes cinctipes and Petrolisthes manimaculis (Anomura: Porcellanidae).</title>
        <authorList>
            <person name="Angst P."/>
        </authorList>
    </citation>
    <scope>NUCLEOTIDE SEQUENCE</scope>
    <source>
        <strain evidence="2">PB745_02</strain>
        <tissue evidence="2">Gill</tissue>
    </source>
</reference>
<organism evidence="2 3">
    <name type="scientific">Petrolisthes manimaculis</name>
    <dbReference type="NCBI Taxonomy" id="1843537"/>
    <lineage>
        <taxon>Eukaryota</taxon>
        <taxon>Metazoa</taxon>
        <taxon>Ecdysozoa</taxon>
        <taxon>Arthropoda</taxon>
        <taxon>Crustacea</taxon>
        <taxon>Multicrustacea</taxon>
        <taxon>Malacostraca</taxon>
        <taxon>Eumalacostraca</taxon>
        <taxon>Eucarida</taxon>
        <taxon>Decapoda</taxon>
        <taxon>Pleocyemata</taxon>
        <taxon>Anomura</taxon>
        <taxon>Galatheoidea</taxon>
        <taxon>Porcellanidae</taxon>
        <taxon>Petrolisthes</taxon>
    </lineage>
</organism>
<feature type="region of interest" description="Disordered" evidence="1">
    <location>
        <begin position="1"/>
        <end position="31"/>
    </location>
</feature>
<comment type="caution">
    <text evidence="2">The sequence shown here is derived from an EMBL/GenBank/DDBJ whole genome shotgun (WGS) entry which is preliminary data.</text>
</comment>
<dbReference type="EMBL" id="JAWZYT010002137">
    <property type="protein sequence ID" value="KAK4306405.1"/>
    <property type="molecule type" value="Genomic_DNA"/>
</dbReference>